<feature type="transmembrane region" description="Helical" evidence="7">
    <location>
        <begin position="283"/>
        <end position="308"/>
    </location>
</feature>
<evidence type="ECO:0000313" key="11">
    <source>
        <dbReference type="Proteomes" id="UP000779809"/>
    </source>
</evidence>
<evidence type="ECO:0000256" key="7">
    <source>
        <dbReference type="SAM" id="Phobius"/>
    </source>
</evidence>
<keyword evidence="5 7" id="KW-0472">Membrane</keyword>
<keyword evidence="4 7" id="KW-1133">Transmembrane helix</keyword>
<keyword evidence="3 7" id="KW-0812">Transmembrane</keyword>
<evidence type="ECO:0000256" key="1">
    <source>
        <dbReference type="ARBA" id="ARBA00004651"/>
    </source>
</evidence>
<dbReference type="InterPro" id="IPR025857">
    <property type="entry name" value="MacB_PCD"/>
</dbReference>
<evidence type="ECO:0000256" key="3">
    <source>
        <dbReference type="ARBA" id="ARBA00022692"/>
    </source>
</evidence>
<name>A0A932A8G5_9BACT</name>
<dbReference type="PANTHER" id="PTHR30572">
    <property type="entry name" value="MEMBRANE COMPONENT OF TRANSPORTER-RELATED"/>
    <property type="match status" value="1"/>
</dbReference>
<keyword evidence="2" id="KW-1003">Cell membrane</keyword>
<dbReference type="PANTHER" id="PTHR30572:SF4">
    <property type="entry name" value="ABC TRANSPORTER PERMEASE YTRF"/>
    <property type="match status" value="1"/>
</dbReference>
<evidence type="ECO:0000313" key="10">
    <source>
        <dbReference type="EMBL" id="MBI2678596.1"/>
    </source>
</evidence>
<dbReference type="AlphaFoldDB" id="A0A932A8G5"/>
<dbReference type="EMBL" id="JACPNR010000009">
    <property type="protein sequence ID" value="MBI2678596.1"/>
    <property type="molecule type" value="Genomic_DNA"/>
</dbReference>
<sequence>MFFFFKEIVVQGWQSLLRNRMRSLLTMLGIVWGLTSVVLLLGYGEGLGKEIIVADQGIGNAVIHLWGGQTSMQAGGQRAGKRVRFKYEDIDAIRDEVPSVKAVSAEADDTVGFKVGSRVVSNTVKAIDLPYGPMRRLDIEEGRYFNEADYVEHRHVMVLGPDAAKKIFGTQPALGLTATVQGQTFEVIGILRRKIQDSSNNCQDNSCVFMPYATVRDLLDMHDPDMILFQPVDRTQNKQTLLAVRTVLGRIHGFDPKDEKAVPDWDTIENSQEMRNFTLGLDVLLGLIGALTLGVGGVGVMNIMLVSVTERTREIGLRKALGARPRQILFQFLVEALVLTFLGGVVGMLVATALAYAIPPMPLYSDLYKTANSEGDILLRPSVMVMTVSFIVLALVGITSGFWPALKAAKMNPIEALRYE</sequence>
<feature type="domain" description="MacB-like periplasmic core" evidence="9">
    <location>
        <begin position="23"/>
        <end position="238"/>
    </location>
</feature>
<dbReference type="GO" id="GO:0022857">
    <property type="term" value="F:transmembrane transporter activity"/>
    <property type="evidence" value="ECO:0007669"/>
    <property type="project" value="TreeGrafter"/>
</dbReference>
<evidence type="ECO:0000256" key="2">
    <source>
        <dbReference type="ARBA" id="ARBA00022475"/>
    </source>
</evidence>
<protein>
    <submittedName>
        <fullName evidence="10">ABC transporter permease</fullName>
    </submittedName>
</protein>
<comment type="caution">
    <text evidence="10">The sequence shown here is derived from an EMBL/GenBank/DDBJ whole genome shotgun (WGS) entry which is preliminary data.</text>
</comment>
<evidence type="ECO:0000256" key="4">
    <source>
        <dbReference type="ARBA" id="ARBA00022989"/>
    </source>
</evidence>
<reference evidence="10" key="1">
    <citation type="submission" date="2020-07" db="EMBL/GenBank/DDBJ databases">
        <title>Huge and variable diversity of episymbiotic CPR bacteria and DPANN archaea in groundwater ecosystems.</title>
        <authorList>
            <person name="He C.Y."/>
            <person name="Keren R."/>
            <person name="Whittaker M."/>
            <person name="Farag I.F."/>
            <person name="Doudna J."/>
            <person name="Cate J.H.D."/>
            <person name="Banfield J.F."/>
        </authorList>
    </citation>
    <scope>NUCLEOTIDE SEQUENCE</scope>
    <source>
        <strain evidence="10">NC_groundwater_580_Pr5_B-0.1um_64_19</strain>
    </source>
</reference>
<gene>
    <name evidence="10" type="ORF">HYX28_07420</name>
</gene>
<comment type="subcellular location">
    <subcellularLocation>
        <location evidence="1">Cell membrane</location>
        <topology evidence="1">Multi-pass membrane protein</topology>
    </subcellularLocation>
</comment>
<dbReference type="Pfam" id="PF02687">
    <property type="entry name" value="FtsX"/>
    <property type="match status" value="1"/>
</dbReference>
<evidence type="ECO:0000256" key="6">
    <source>
        <dbReference type="ARBA" id="ARBA00038076"/>
    </source>
</evidence>
<evidence type="ECO:0000259" key="8">
    <source>
        <dbReference type="Pfam" id="PF02687"/>
    </source>
</evidence>
<feature type="domain" description="ABC3 transporter permease C-terminal" evidence="8">
    <location>
        <begin position="287"/>
        <end position="413"/>
    </location>
</feature>
<dbReference type="Proteomes" id="UP000779809">
    <property type="component" value="Unassembled WGS sequence"/>
</dbReference>
<feature type="transmembrane region" description="Helical" evidence="7">
    <location>
        <begin position="24"/>
        <end position="43"/>
    </location>
</feature>
<dbReference type="GO" id="GO:0005886">
    <property type="term" value="C:plasma membrane"/>
    <property type="evidence" value="ECO:0007669"/>
    <property type="project" value="UniProtKB-SubCell"/>
</dbReference>
<organism evidence="10 11">
    <name type="scientific">Candidatus Korobacter versatilis</name>
    <dbReference type="NCBI Taxonomy" id="658062"/>
    <lineage>
        <taxon>Bacteria</taxon>
        <taxon>Pseudomonadati</taxon>
        <taxon>Acidobacteriota</taxon>
        <taxon>Terriglobia</taxon>
        <taxon>Terriglobales</taxon>
        <taxon>Candidatus Korobacteraceae</taxon>
        <taxon>Candidatus Korobacter</taxon>
    </lineage>
</organism>
<feature type="transmembrane region" description="Helical" evidence="7">
    <location>
        <begin position="378"/>
        <end position="403"/>
    </location>
</feature>
<comment type="similarity">
    <text evidence="6">Belongs to the ABC-4 integral membrane protein family.</text>
</comment>
<proteinExistence type="inferred from homology"/>
<dbReference type="Pfam" id="PF12704">
    <property type="entry name" value="MacB_PCD"/>
    <property type="match status" value="1"/>
</dbReference>
<accession>A0A932A8G5</accession>
<dbReference type="InterPro" id="IPR050250">
    <property type="entry name" value="Macrolide_Exporter_MacB"/>
</dbReference>
<evidence type="ECO:0000259" key="9">
    <source>
        <dbReference type="Pfam" id="PF12704"/>
    </source>
</evidence>
<dbReference type="InterPro" id="IPR003838">
    <property type="entry name" value="ABC3_permease_C"/>
</dbReference>
<feature type="transmembrane region" description="Helical" evidence="7">
    <location>
        <begin position="329"/>
        <end position="358"/>
    </location>
</feature>
<evidence type="ECO:0000256" key="5">
    <source>
        <dbReference type="ARBA" id="ARBA00023136"/>
    </source>
</evidence>